<dbReference type="EMBL" id="CAEZWU010000085">
    <property type="protein sequence ID" value="CAB4668559.1"/>
    <property type="molecule type" value="Genomic_DNA"/>
</dbReference>
<dbReference type="InterPro" id="IPR036366">
    <property type="entry name" value="PGBDSf"/>
</dbReference>
<dbReference type="InterPro" id="IPR050570">
    <property type="entry name" value="Cell_wall_metabolism_enzyme"/>
</dbReference>
<evidence type="ECO:0000313" key="4">
    <source>
        <dbReference type="EMBL" id="CAB4668559.1"/>
    </source>
</evidence>
<evidence type="ECO:0000259" key="2">
    <source>
        <dbReference type="Pfam" id="PF01551"/>
    </source>
</evidence>
<dbReference type="SUPFAM" id="SSF51261">
    <property type="entry name" value="Duplicated hybrid motif"/>
    <property type="match status" value="1"/>
</dbReference>
<dbReference type="PANTHER" id="PTHR21666:SF270">
    <property type="entry name" value="MUREIN HYDROLASE ACTIVATOR ENVC"/>
    <property type="match status" value="1"/>
</dbReference>
<dbReference type="Gene3D" id="2.70.70.10">
    <property type="entry name" value="Glucose Permease (Domain IIA)"/>
    <property type="match status" value="1"/>
</dbReference>
<feature type="domain" description="M23ase beta-sheet core" evidence="2">
    <location>
        <begin position="318"/>
        <end position="418"/>
    </location>
</feature>
<name>A0A6J6AYW4_9ZZZZ</name>
<dbReference type="InterPro" id="IPR016047">
    <property type="entry name" value="M23ase_b-sheet_dom"/>
</dbReference>
<feature type="domain" description="Peptidoglycan binding-like" evidence="1">
    <location>
        <begin position="225"/>
        <end position="277"/>
    </location>
</feature>
<dbReference type="Pfam" id="PF01551">
    <property type="entry name" value="Peptidase_M23"/>
    <property type="match status" value="1"/>
</dbReference>
<proteinExistence type="predicted"/>
<dbReference type="GO" id="GO:0004222">
    <property type="term" value="F:metalloendopeptidase activity"/>
    <property type="evidence" value="ECO:0007669"/>
    <property type="project" value="TreeGrafter"/>
</dbReference>
<dbReference type="EMBL" id="CAEZSE010000029">
    <property type="protein sequence ID" value="CAB4531283.1"/>
    <property type="molecule type" value="Genomic_DNA"/>
</dbReference>
<accession>A0A6J6AYW4</accession>
<evidence type="ECO:0000313" key="3">
    <source>
        <dbReference type="EMBL" id="CAB4531283.1"/>
    </source>
</evidence>
<sequence>MLRINGRILKSVISVVAGSVLSIAMSTTAVNAATESLPVLGDSGASVIQLQEALISRGFTLKGGADGVFSTTTRNTLKSFQRIVGFRATGTVDERTAKFLGLVAPKQLDPKALPVAGTKSEEVWSLQQALANNGVPVKGGADGVFGLATKIAIAKFQSAKSLPITQILDTATAAALGLISEAAVEKTVVSTGAVKAAAQPVVVSATVTSNEMLTIDTLPTRGQRSDAVRLVQEKLIANSIEVKGGVDAIFGLATSIAIASFQTSRGLKVTSAIDLPTAIALGVLPDMATLGIPQISVFPSQGRCSFADTWQQSRPGGRFHEGVDIMGVKGLALYAVVDGTITKMYGADAVLSGNALRLTASDGTYFFYAHLDSFAPGIAVGSVVKAGQIIGYMGSTGFAGSPHLHFEVHPKGGAPVSPYPIVKAVDACDVTDVLPQP</sequence>
<evidence type="ECO:0000259" key="1">
    <source>
        <dbReference type="Pfam" id="PF01471"/>
    </source>
</evidence>
<dbReference type="Gene3D" id="1.10.101.10">
    <property type="entry name" value="PGBD-like superfamily/PGBD"/>
    <property type="match status" value="3"/>
</dbReference>
<dbReference type="InterPro" id="IPR036365">
    <property type="entry name" value="PGBD-like_sf"/>
</dbReference>
<feature type="domain" description="Peptidoglycan binding-like" evidence="1">
    <location>
        <begin position="43"/>
        <end position="100"/>
    </location>
</feature>
<dbReference type="AlphaFoldDB" id="A0A6J6AYW4"/>
<reference evidence="3" key="1">
    <citation type="submission" date="2020-05" db="EMBL/GenBank/DDBJ databases">
        <authorList>
            <person name="Chiriac C."/>
            <person name="Salcher M."/>
            <person name="Ghai R."/>
            <person name="Kavagutti S V."/>
        </authorList>
    </citation>
    <scope>NUCLEOTIDE SEQUENCE</scope>
</reference>
<protein>
    <submittedName>
        <fullName evidence="3">Unannotated protein</fullName>
    </submittedName>
</protein>
<dbReference type="InterPro" id="IPR002477">
    <property type="entry name" value="Peptidoglycan-bd-like"/>
</dbReference>
<dbReference type="CDD" id="cd12797">
    <property type="entry name" value="M23_peptidase"/>
    <property type="match status" value="1"/>
</dbReference>
<dbReference type="SUPFAM" id="SSF47090">
    <property type="entry name" value="PGBD-like"/>
    <property type="match status" value="3"/>
</dbReference>
<gene>
    <name evidence="3" type="ORF">UFOPK1353_00296</name>
    <name evidence="4" type="ORF">UFOPK2292_00682</name>
</gene>
<dbReference type="Pfam" id="PF01471">
    <property type="entry name" value="PG_binding_1"/>
    <property type="match status" value="3"/>
</dbReference>
<feature type="domain" description="Peptidoglycan binding-like" evidence="1">
    <location>
        <begin position="120"/>
        <end position="176"/>
    </location>
</feature>
<organism evidence="3">
    <name type="scientific">freshwater metagenome</name>
    <dbReference type="NCBI Taxonomy" id="449393"/>
    <lineage>
        <taxon>unclassified sequences</taxon>
        <taxon>metagenomes</taxon>
        <taxon>ecological metagenomes</taxon>
    </lineage>
</organism>
<dbReference type="InterPro" id="IPR011055">
    <property type="entry name" value="Dup_hybrid_motif"/>
</dbReference>
<dbReference type="PANTHER" id="PTHR21666">
    <property type="entry name" value="PEPTIDASE-RELATED"/>
    <property type="match status" value="1"/>
</dbReference>